<dbReference type="PANTHER" id="PTHR43000">
    <property type="entry name" value="DTDP-D-GLUCOSE 4,6-DEHYDRATASE-RELATED"/>
    <property type="match status" value="1"/>
</dbReference>
<evidence type="ECO:0000313" key="4">
    <source>
        <dbReference type="Proteomes" id="UP000652681"/>
    </source>
</evidence>
<comment type="caution">
    <text evidence="3">The sequence shown here is derived from an EMBL/GenBank/DDBJ whole genome shotgun (WGS) entry which is preliminary data.</text>
</comment>
<comment type="similarity">
    <text evidence="1">Belongs to the NAD(P)-dependent epimerase/dehydratase family.</text>
</comment>
<feature type="domain" description="NAD-dependent epimerase/dehydratase" evidence="2">
    <location>
        <begin position="3"/>
        <end position="228"/>
    </location>
</feature>
<reference evidence="3" key="1">
    <citation type="submission" date="2020-09" db="EMBL/GenBank/DDBJ databases">
        <title>Taishania pollutisoli gen. nov., sp. nov., Isolated from Tetrabromobisphenol A-Contaminated Soil.</title>
        <authorList>
            <person name="Chen Q."/>
        </authorList>
    </citation>
    <scope>NUCLEOTIDE SEQUENCE</scope>
    <source>
        <strain evidence="3">CZZ-1</strain>
    </source>
</reference>
<keyword evidence="4" id="KW-1185">Reference proteome</keyword>
<proteinExistence type="inferred from homology"/>
<dbReference type="RefSeq" id="WP_163490766.1">
    <property type="nucleotide sequence ID" value="NZ_JACVEL010000002.1"/>
</dbReference>
<dbReference type="InterPro" id="IPR001509">
    <property type="entry name" value="Epimerase_deHydtase"/>
</dbReference>
<dbReference type="Pfam" id="PF01370">
    <property type="entry name" value="Epimerase"/>
    <property type="match status" value="1"/>
</dbReference>
<evidence type="ECO:0000256" key="1">
    <source>
        <dbReference type="ARBA" id="ARBA00007637"/>
    </source>
</evidence>
<name>A0A8J6TZ80_9FLAO</name>
<dbReference type="AlphaFoldDB" id="A0A8J6TZ80"/>
<protein>
    <submittedName>
        <fullName evidence="3">NAD-dependent epimerase/dehydratase family protein</fullName>
    </submittedName>
</protein>
<dbReference type="Gene3D" id="3.40.50.720">
    <property type="entry name" value="NAD(P)-binding Rossmann-like Domain"/>
    <property type="match status" value="1"/>
</dbReference>
<dbReference type="InterPro" id="IPR036291">
    <property type="entry name" value="NAD(P)-bd_dom_sf"/>
</dbReference>
<dbReference type="EMBL" id="JACVEL010000002">
    <property type="protein sequence ID" value="MBC9811798.1"/>
    <property type="molecule type" value="Genomic_DNA"/>
</dbReference>
<dbReference type="Proteomes" id="UP000652681">
    <property type="component" value="Unassembled WGS sequence"/>
</dbReference>
<dbReference type="SUPFAM" id="SSF51735">
    <property type="entry name" value="NAD(P)-binding Rossmann-fold domains"/>
    <property type="match status" value="1"/>
</dbReference>
<organism evidence="3 4">
    <name type="scientific">Taishania pollutisoli</name>
    <dbReference type="NCBI Taxonomy" id="2766479"/>
    <lineage>
        <taxon>Bacteria</taxon>
        <taxon>Pseudomonadati</taxon>
        <taxon>Bacteroidota</taxon>
        <taxon>Flavobacteriia</taxon>
        <taxon>Flavobacteriales</taxon>
        <taxon>Crocinitomicaceae</taxon>
        <taxon>Taishania</taxon>
    </lineage>
</organism>
<evidence type="ECO:0000259" key="2">
    <source>
        <dbReference type="Pfam" id="PF01370"/>
    </source>
</evidence>
<accession>A0A8J6TZ80</accession>
<evidence type="ECO:0000313" key="3">
    <source>
        <dbReference type="EMBL" id="MBC9811798.1"/>
    </source>
</evidence>
<sequence length="279" mass="31913">MKILVTGSTGFIGEGVVSELLKEGHEVIATSRNEHTASFHDWFSSVHYKPYTIGSKDISDLYAYFEKPQAVIHCAWDNLHDYRGLHHVEENLMNHYFFLKSIIESGVENVTVLGTCFEYGMKEGCLSETMNVTPSNPYGIGKNTLRVFLEMLQSVHDFSLKWIRLFYNYGKSNNSNSLFAQLDRAIAQHDSVFNMSDGNQLRDYLLFDELVKKIAAISVQDRISGIINCCSGKPVRVIELVEEYIRIKNSPIQLNRGYYNYSPMEPVHFWGDNTKLNTI</sequence>
<gene>
    <name evidence="3" type="ORF">H9Y05_04840</name>
</gene>